<evidence type="ECO:0000313" key="2">
    <source>
        <dbReference type="EMBL" id="KAG2392726.1"/>
    </source>
</evidence>
<dbReference type="Proteomes" id="UP000816034">
    <property type="component" value="Unassembled WGS sequence"/>
</dbReference>
<keyword evidence="3" id="KW-1185">Reference proteome</keyword>
<dbReference type="GeneID" id="68103905"/>
<proteinExistence type="predicted"/>
<dbReference type="RefSeq" id="XP_044554620.1">
    <property type="nucleotide sequence ID" value="XM_044687108.1"/>
</dbReference>
<evidence type="ECO:0000313" key="3">
    <source>
        <dbReference type="Proteomes" id="UP000816034"/>
    </source>
</evidence>
<sequence length="142" mass="15626">MTQLELHPYLFFNGKCEEAMNYYHSILGGKLEILKADQETEKYCPSMQGKVMHSCLKLDSGNVLHGSDEPNNFEAHTGFAVSITAKSVEQGEQLFNALAKDGKVTMAFGKTHFSPGFGTCNDKYGVGWMIYVCTGQPSVSTN</sequence>
<dbReference type="PANTHER" id="PTHR33990">
    <property type="entry name" value="PROTEIN YJDN-RELATED"/>
    <property type="match status" value="1"/>
</dbReference>
<comment type="caution">
    <text evidence="2">The sequence shown here is derived from an EMBL/GenBank/DDBJ whole genome shotgun (WGS) entry which is preliminary data.</text>
</comment>
<dbReference type="Pfam" id="PF06983">
    <property type="entry name" value="3-dmu-9_3-mt"/>
    <property type="match status" value="1"/>
</dbReference>
<dbReference type="Gene3D" id="3.10.180.10">
    <property type="entry name" value="2,3-Dihydroxybiphenyl 1,2-Dioxygenase, domain 1"/>
    <property type="match status" value="1"/>
</dbReference>
<dbReference type="EMBL" id="PYSW02000004">
    <property type="protein sequence ID" value="KAG2392726.1"/>
    <property type="molecule type" value="Genomic_DNA"/>
</dbReference>
<dbReference type="InterPro" id="IPR028973">
    <property type="entry name" value="PhnB-like"/>
</dbReference>
<feature type="domain" description="PhnB-like" evidence="1">
    <location>
        <begin position="6"/>
        <end position="130"/>
    </location>
</feature>
<organism evidence="2 3">
    <name type="scientific">Naegleria lovaniensis</name>
    <name type="common">Amoeba</name>
    <dbReference type="NCBI Taxonomy" id="51637"/>
    <lineage>
        <taxon>Eukaryota</taxon>
        <taxon>Discoba</taxon>
        <taxon>Heterolobosea</taxon>
        <taxon>Tetramitia</taxon>
        <taxon>Eutetramitia</taxon>
        <taxon>Vahlkampfiidae</taxon>
        <taxon>Naegleria</taxon>
    </lineage>
</organism>
<gene>
    <name evidence="2" type="ORF">C9374_011451</name>
</gene>
<reference evidence="2 3" key="1">
    <citation type="journal article" date="2018" name="BMC Genomics">
        <title>The genome of Naegleria lovaniensis, the basis for a comparative approach to unravel pathogenicity factors of the human pathogenic amoeba N. fowleri.</title>
        <authorList>
            <person name="Liechti N."/>
            <person name="Schurch N."/>
            <person name="Bruggmann R."/>
            <person name="Wittwer M."/>
        </authorList>
    </citation>
    <scope>NUCLEOTIDE SEQUENCE [LARGE SCALE GENOMIC DNA]</scope>
    <source>
        <strain evidence="2 3">ATCC 30569</strain>
    </source>
</reference>
<dbReference type="InterPro" id="IPR029068">
    <property type="entry name" value="Glyas_Bleomycin-R_OHBP_Dase"/>
</dbReference>
<dbReference type="CDD" id="cd06588">
    <property type="entry name" value="PhnB_like"/>
    <property type="match status" value="1"/>
</dbReference>
<dbReference type="PANTHER" id="PTHR33990:SF1">
    <property type="entry name" value="PROTEIN YJDN"/>
    <property type="match status" value="1"/>
</dbReference>
<dbReference type="AlphaFoldDB" id="A0AA88H4J4"/>
<accession>A0AA88H4J4</accession>
<evidence type="ECO:0000259" key="1">
    <source>
        <dbReference type="Pfam" id="PF06983"/>
    </source>
</evidence>
<protein>
    <recommendedName>
        <fullName evidence="1">PhnB-like domain-containing protein</fullName>
    </recommendedName>
</protein>
<dbReference type="SUPFAM" id="SSF54593">
    <property type="entry name" value="Glyoxalase/Bleomycin resistance protein/Dihydroxybiphenyl dioxygenase"/>
    <property type="match status" value="1"/>
</dbReference>
<name>A0AA88H4J4_NAELO</name>